<dbReference type="SUPFAM" id="SSF140459">
    <property type="entry name" value="PE/PPE dimer-like"/>
    <property type="match status" value="1"/>
</dbReference>
<dbReference type="STRING" id="1777.AWC07_20580"/>
<gene>
    <name evidence="3" type="ORF">AWC07_20580</name>
</gene>
<proteinExistence type="inferred from homology"/>
<dbReference type="EMBL" id="LQOX01000003">
    <property type="protein sequence ID" value="ORV80621.1"/>
    <property type="molecule type" value="Genomic_DNA"/>
</dbReference>
<reference evidence="3 4" key="1">
    <citation type="submission" date="2016-01" db="EMBL/GenBank/DDBJ databases">
        <title>The new phylogeny of the genus Mycobacterium.</title>
        <authorList>
            <person name="Tarcisio F."/>
            <person name="Conor M."/>
            <person name="Antonella G."/>
            <person name="Elisabetta G."/>
            <person name="Giulia F.S."/>
            <person name="Sara T."/>
            <person name="Anna F."/>
            <person name="Clotilde B."/>
            <person name="Roberto B."/>
            <person name="Veronica D.S."/>
            <person name="Fabio R."/>
            <person name="Monica P."/>
            <person name="Olivier J."/>
            <person name="Enrico T."/>
            <person name="Nicola S."/>
        </authorList>
    </citation>
    <scope>NUCLEOTIDE SEQUENCE [LARGE SCALE GENOMIC DNA]</scope>
    <source>
        <strain evidence="3 4">DSM 43505</strain>
    </source>
</reference>
<keyword evidence="4" id="KW-1185">Reference proteome</keyword>
<dbReference type="Pfam" id="PF00823">
    <property type="entry name" value="PPE"/>
    <property type="match status" value="1"/>
</dbReference>
<evidence type="ECO:0000313" key="3">
    <source>
        <dbReference type="EMBL" id="ORV80621.1"/>
    </source>
</evidence>
<dbReference type="InterPro" id="IPR000030">
    <property type="entry name" value="PPE_dom"/>
</dbReference>
<sequence>MFGGVGSGSLTAAAAAWKELATELGAAANSFSSVTAGLADAAWQGPASAAMVAAAAPYAGWLSATGTQAEQASIQARAAAALFEAARAATVHPALVVGNRTQLVSLAVSNLLGLNTPAIAAVEAEYEQMWAQDVAAMSDYYAASSAVVSTLPPFVQPLRNLADLPTQAAGAAAQAANAAAAGVGAALTQPAVVASPASAAGFSLLPFSTPAITLPITLGLPQITIPQISIPGFKLPEITTPAINIPAFTTPHILIGSPTGVMVGNFSLPALTIPVTISGTTISSLNTPGFSTPTGITIEPFTLPAISMPPLETPKISIPPIIYIPPNGYNANFNNPSSWTPDQYIGVTIHNNIQVANLSLPDPINLKIILTAGNATLPQITIGNTQTHVGFSSPTISTGGQFTLPSITAPPWTWSGGDLSISQTGLTITVPPIDVTGFLVPPLDVSPITIGGVQVPSITVGGIDIGSFSTPGPITIGGSSAGPIELSGFPLIPSFTVTAPPLGLGNTGTGGLSLGPITTPALTATVGLPQITVPQVSVPGFTMPTIMTPAIHSGPVSVGEIATQLINFGPNQLPEISIPSIGVTATTPTVDIPALETPPVTVGGFSTPPVSVGAFSLPQLTVSSFSIHSDMWVANNISMNVGPFGLITITMPNPIVMSFDINAPADATAPLIQIPTNIYTGGPITIDAFTIPAISVSSFTLPQIVTPPMSIPSTTAHFDLPPITINNLNVGQFGLPPISVPAVLIGPGGIDLPPLSIGGVQVGSFATPGPIIIPPVQLTQTIIPSFTLLPQITLPSTGSALPGAFDFTRLALLNG</sequence>
<dbReference type="InterPro" id="IPR038332">
    <property type="entry name" value="PPE_sf"/>
</dbReference>
<dbReference type="AlphaFoldDB" id="A0A1X1W239"/>
<organism evidence="3 4">
    <name type="scientific">Mycobacterium gastri</name>
    <dbReference type="NCBI Taxonomy" id="1777"/>
    <lineage>
        <taxon>Bacteria</taxon>
        <taxon>Bacillati</taxon>
        <taxon>Actinomycetota</taxon>
        <taxon>Actinomycetes</taxon>
        <taxon>Mycobacteriales</taxon>
        <taxon>Mycobacteriaceae</taxon>
        <taxon>Mycobacterium</taxon>
    </lineage>
</organism>
<comment type="similarity">
    <text evidence="1">Belongs to the mycobacterial PPE family.</text>
</comment>
<name>A0A1X1W239_MYCGS</name>
<evidence type="ECO:0000313" key="4">
    <source>
        <dbReference type="Proteomes" id="UP000193738"/>
    </source>
</evidence>
<dbReference type="Proteomes" id="UP000193738">
    <property type="component" value="Unassembled WGS sequence"/>
</dbReference>
<dbReference type="PANTHER" id="PTHR46766">
    <property type="entry name" value="GLUTAMINE-RICH PROTEIN 2"/>
    <property type="match status" value="1"/>
</dbReference>
<evidence type="ECO:0000259" key="2">
    <source>
        <dbReference type="Pfam" id="PF00823"/>
    </source>
</evidence>
<accession>A0A1X1W239</accession>
<dbReference type="Gene3D" id="1.20.1260.20">
    <property type="entry name" value="PPE superfamily"/>
    <property type="match status" value="1"/>
</dbReference>
<dbReference type="GO" id="GO:0052572">
    <property type="term" value="P:response to host immune response"/>
    <property type="evidence" value="ECO:0007669"/>
    <property type="project" value="TreeGrafter"/>
</dbReference>
<comment type="caution">
    <text evidence="3">The sequence shown here is derived from an EMBL/GenBank/DDBJ whole genome shotgun (WGS) entry which is preliminary data.</text>
</comment>
<feature type="domain" description="PPE" evidence="2">
    <location>
        <begin position="1"/>
        <end position="152"/>
    </location>
</feature>
<dbReference type="PANTHER" id="PTHR46766:SF1">
    <property type="entry name" value="GLUTAMINE-RICH PROTEIN 2"/>
    <property type="match status" value="1"/>
</dbReference>
<protein>
    <recommendedName>
        <fullName evidence="2">PPE domain-containing protein</fullName>
    </recommendedName>
</protein>
<evidence type="ECO:0000256" key="1">
    <source>
        <dbReference type="ARBA" id="ARBA00010652"/>
    </source>
</evidence>